<feature type="compositionally biased region" description="Basic and acidic residues" evidence="1">
    <location>
        <begin position="57"/>
        <end position="66"/>
    </location>
</feature>
<name>A0A1N7RRG6_9BURK</name>
<feature type="compositionally biased region" description="Basic and acidic residues" evidence="1">
    <location>
        <begin position="178"/>
        <end position="188"/>
    </location>
</feature>
<sequence length="203" mass="22480">MPKVWTDRDGNARPALDMVAHAALSAYHVQRRRKAVQAASTATRAAGLYDDPLQRGGRGERGRSEGPRVLSGPSGQRAIAHRDFPVATELQKLSEVENVRTLEQQRPEFICALSAAEQSINSFLPGSLEHGQARARVTRLLAALRLIKGWLGATKKNHDLGELLIEIFKERVTRAEWERTGRRHDAQERASACDAPHDPRTAV</sequence>
<reference evidence="2 3" key="1">
    <citation type="submission" date="2016-12" db="EMBL/GenBank/DDBJ databases">
        <authorList>
            <person name="Song W.-J."/>
            <person name="Kurnit D.M."/>
        </authorList>
    </citation>
    <scope>NUCLEOTIDE SEQUENCE [LARGE SCALE GENOMIC DNA]</scope>
    <source>
        <strain evidence="2 3">STM7296</strain>
    </source>
</reference>
<dbReference type="AlphaFoldDB" id="A0A1N7RRG6"/>
<evidence type="ECO:0000256" key="1">
    <source>
        <dbReference type="SAM" id="MobiDB-lite"/>
    </source>
</evidence>
<keyword evidence="3" id="KW-1185">Reference proteome</keyword>
<evidence type="ECO:0000313" key="2">
    <source>
        <dbReference type="EMBL" id="SIT37730.1"/>
    </source>
</evidence>
<proteinExistence type="predicted"/>
<dbReference type="Proteomes" id="UP000187012">
    <property type="component" value="Unassembled WGS sequence"/>
</dbReference>
<organism evidence="2 3">
    <name type="scientific">Paraburkholderia ribeironis</name>
    <dbReference type="NCBI Taxonomy" id="1247936"/>
    <lineage>
        <taxon>Bacteria</taxon>
        <taxon>Pseudomonadati</taxon>
        <taxon>Pseudomonadota</taxon>
        <taxon>Betaproteobacteria</taxon>
        <taxon>Burkholderiales</taxon>
        <taxon>Burkholderiaceae</taxon>
        <taxon>Paraburkholderia</taxon>
    </lineage>
</organism>
<dbReference type="EMBL" id="CYGX02000012">
    <property type="protein sequence ID" value="SIT37730.1"/>
    <property type="molecule type" value="Genomic_DNA"/>
</dbReference>
<feature type="region of interest" description="Disordered" evidence="1">
    <location>
        <begin position="47"/>
        <end position="76"/>
    </location>
</feature>
<dbReference type="STRING" id="1247936.BN2475_120180"/>
<gene>
    <name evidence="2" type="ORF">BN2475_120180</name>
</gene>
<feature type="region of interest" description="Disordered" evidence="1">
    <location>
        <begin position="178"/>
        <end position="203"/>
    </location>
</feature>
<dbReference type="RefSeq" id="WP_174641884.1">
    <property type="nucleotide sequence ID" value="NZ_CYGX02000012.1"/>
</dbReference>
<accession>A0A1N7RRG6</accession>
<evidence type="ECO:0000313" key="3">
    <source>
        <dbReference type="Proteomes" id="UP000187012"/>
    </source>
</evidence>
<protein>
    <submittedName>
        <fullName evidence="2">Uncharacterized protein</fullName>
    </submittedName>
</protein>